<dbReference type="GO" id="GO:0005783">
    <property type="term" value="C:endoplasmic reticulum"/>
    <property type="evidence" value="ECO:0007669"/>
    <property type="project" value="TreeGrafter"/>
</dbReference>
<feature type="transmembrane region" description="Helical" evidence="7">
    <location>
        <begin position="258"/>
        <end position="281"/>
    </location>
</feature>
<evidence type="ECO:0000256" key="6">
    <source>
        <dbReference type="SAM" id="MobiDB-lite"/>
    </source>
</evidence>
<keyword evidence="2 5" id="KW-0812">Transmembrane</keyword>
<dbReference type="PANTHER" id="PTHR13439:SF66">
    <property type="entry name" value="BCDNA.GH12326"/>
    <property type="match status" value="1"/>
</dbReference>
<feature type="transmembrane region" description="Helical" evidence="7">
    <location>
        <begin position="223"/>
        <end position="246"/>
    </location>
</feature>
<gene>
    <name evidence="9" type="ORF">BINO364_LOCUS597</name>
</gene>
<evidence type="ECO:0000256" key="3">
    <source>
        <dbReference type="ARBA" id="ARBA00022989"/>
    </source>
</evidence>
<feature type="transmembrane region" description="Helical" evidence="7">
    <location>
        <begin position="132"/>
        <end position="154"/>
    </location>
</feature>
<comment type="subcellular location">
    <subcellularLocation>
        <location evidence="1">Membrane</location>
        <topology evidence="1">Multi-pass membrane protein</topology>
    </subcellularLocation>
</comment>
<feature type="transmembrane region" description="Helical" evidence="7">
    <location>
        <begin position="14"/>
        <end position="34"/>
    </location>
</feature>
<dbReference type="GO" id="GO:0016020">
    <property type="term" value="C:membrane"/>
    <property type="evidence" value="ECO:0007669"/>
    <property type="project" value="UniProtKB-SubCell"/>
</dbReference>
<evidence type="ECO:0000256" key="5">
    <source>
        <dbReference type="PROSITE-ProRule" id="PRU00205"/>
    </source>
</evidence>
<evidence type="ECO:0000256" key="1">
    <source>
        <dbReference type="ARBA" id="ARBA00004141"/>
    </source>
</evidence>
<dbReference type="PROSITE" id="PS50922">
    <property type="entry name" value="TLC"/>
    <property type="match status" value="1"/>
</dbReference>
<feature type="transmembrane region" description="Helical" evidence="7">
    <location>
        <begin position="196"/>
        <end position="217"/>
    </location>
</feature>
<name>A0A8J9U3W2_9NEOP</name>
<dbReference type="Pfam" id="PF03798">
    <property type="entry name" value="TRAM_LAG1_CLN8"/>
    <property type="match status" value="1"/>
</dbReference>
<accession>A0A8J9U3W2</accession>
<feature type="transmembrane region" description="Helical" evidence="7">
    <location>
        <begin position="96"/>
        <end position="117"/>
    </location>
</feature>
<dbReference type="SMART" id="SM00724">
    <property type="entry name" value="TLC"/>
    <property type="match status" value="1"/>
</dbReference>
<dbReference type="EMBL" id="OV170221">
    <property type="protein sequence ID" value="CAH0713433.1"/>
    <property type="molecule type" value="Genomic_DNA"/>
</dbReference>
<feature type="region of interest" description="Disordered" evidence="6">
    <location>
        <begin position="344"/>
        <end position="363"/>
    </location>
</feature>
<dbReference type="InterPro" id="IPR006634">
    <property type="entry name" value="TLC-dom"/>
</dbReference>
<keyword evidence="10" id="KW-1185">Reference proteome</keyword>
<reference evidence="9" key="1">
    <citation type="submission" date="2021-12" db="EMBL/GenBank/DDBJ databases">
        <authorList>
            <person name="Martin H S."/>
        </authorList>
    </citation>
    <scope>NUCLEOTIDE SEQUENCE</scope>
</reference>
<proteinExistence type="predicted"/>
<dbReference type="GO" id="GO:0055088">
    <property type="term" value="P:lipid homeostasis"/>
    <property type="evidence" value="ECO:0007669"/>
    <property type="project" value="TreeGrafter"/>
</dbReference>
<protein>
    <recommendedName>
        <fullName evidence="8">TLC domain-containing protein</fullName>
    </recommendedName>
</protein>
<feature type="domain" description="TLC" evidence="8">
    <location>
        <begin position="87"/>
        <end position="326"/>
    </location>
</feature>
<evidence type="ECO:0000256" key="2">
    <source>
        <dbReference type="ARBA" id="ARBA00022692"/>
    </source>
</evidence>
<feature type="non-terminal residue" evidence="9">
    <location>
        <position position="363"/>
    </location>
</feature>
<dbReference type="AlphaFoldDB" id="A0A8J9U3W2"/>
<dbReference type="OrthoDB" id="10266980at2759"/>
<feature type="transmembrane region" description="Helical" evidence="7">
    <location>
        <begin position="301"/>
        <end position="326"/>
    </location>
</feature>
<feature type="compositionally biased region" description="Polar residues" evidence="6">
    <location>
        <begin position="347"/>
        <end position="357"/>
    </location>
</feature>
<evidence type="ECO:0000313" key="9">
    <source>
        <dbReference type="EMBL" id="CAH0713433.1"/>
    </source>
</evidence>
<sequence length="363" mass="40464">MELTISKGHHHRKVICVLAACNAGALAMALNLVVGLNPEDKISIKRGSMLTALGLVYFATLFELINVAALFTGAGARLRHKYKLSCGEVLDISNKLVSAVQAAFSCVTGAIVCAWSCTRDFMRSSHFMSEAYAWFGAAYFFYDIWSMYMVYVHMTTNVDYFRRRFRLARTEALSSGDNATNIKRPSFFAYCRHEPVILMHHLFIGGFGFLVIVYLRGGLGDCVFSFVYLMELSTPCVSLRGVLARLRRKRSRLYRANGLAMLAAFALCRVAALPYVCLLYARAADLSYLQAIKSLPLGCKISISILLLPQFYWFYLMSVGAVKVFLGTTSEDKKAMIESSLKEKTNQSELVSELSSGDTDKRS</sequence>
<dbReference type="InterPro" id="IPR050846">
    <property type="entry name" value="TLCD"/>
</dbReference>
<evidence type="ECO:0000313" key="10">
    <source>
        <dbReference type="Proteomes" id="UP000838878"/>
    </source>
</evidence>
<evidence type="ECO:0000256" key="4">
    <source>
        <dbReference type="ARBA" id="ARBA00023136"/>
    </source>
</evidence>
<keyword evidence="4 5" id="KW-0472">Membrane</keyword>
<evidence type="ECO:0000256" key="7">
    <source>
        <dbReference type="SAM" id="Phobius"/>
    </source>
</evidence>
<evidence type="ECO:0000259" key="8">
    <source>
        <dbReference type="PROSITE" id="PS50922"/>
    </source>
</evidence>
<dbReference type="PANTHER" id="PTHR13439">
    <property type="entry name" value="CT120 PROTEIN"/>
    <property type="match status" value="1"/>
</dbReference>
<keyword evidence="3 7" id="KW-1133">Transmembrane helix</keyword>
<organism evidence="9 10">
    <name type="scientific">Brenthis ino</name>
    <name type="common">lesser marbled fritillary</name>
    <dbReference type="NCBI Taxonomy" id="405034"/>
    <lineage>
        <taxon>Eukaryota</taxon>
        <taxon>Metazoa</taxon>
        <taxon>Ecdysozoa</taxon>
        <taxon>Arthropoda</taxon>
        <taxon>Hexapoda</taxon>
        <taxon>Insecta</taxon>
        <taxon>Pterygota</taxon>
        <taxon>Neoptera</taxon>
        <taxon>Endopterygota</taxon>
        <taxon>Lepidoptera</taxon>
        <taxon>Glossata</taxon>
        <taxon>Ditrysia</taxon>
        <taxon>Papilionoidea</taxon>
        <taxon>Nymphalidae</taxon>
        <taxon>Heliconiinae</taxon>
        <taxon>Argynnini</taxon>
        <taxon>Brenthis</taxon>
    </lineage>
</organism>
<dbReference type="Proteomes" id="UP000838878">
    <property type="component" value="Chromosome 1"/>
</dbReference>
<feature type="transmembrane region" description="Helical" evidence="7">
    <location>
        <begin position="54"/>
        <end position="76"/>
    </location>
</feature>